<keyword evidence="2" id="KW-1185">Reference proteome</keyword>
<dbReference type="GeneID" id="70042359"/>
<evidence type="ECO:0000313" key="1">
    <source>
        <dbReference type="EMBL" id="QLG47887.1"/>
    </source>
</evidence>
<protein>
    <submittedName>
        <fullName evidence="1">Uncharacterized protein</fullName>
    </submittedName>
</protein>
<organism evidence="1 2">
    <name type="scientific">Natrinema halophilum</name>
    <dbReference type="NCBI Taxonomy" id="1699371"/>
    <lineage>
        <taxon>Archaea</taxon>
        <taxon>Methanobacteriati</taxon>
        <taxon>Methanobacteriota</taxon>
        <taxon>Stenosarchaea group</taxon>
        <taxon>Halobacteria</taxon>
        <taxon>Halobacteriales</taxon>
        <taxon>Natrialbaceae</taxon>
        <taxon>Natrinema</taxon>
    </lineage>
</organism>
<dbReference type="AlphaFoldDB" id="A0A7D5GFW8"/>
<evidence type="ECO:0000313" key="2">
    <source>
        <dbReference type="Proteomes" id="UP000509241"/>
    </source>
</evidence>
<dbReference type="Proteomes" id="UP000509241">
    <property type="component" value="Chromosome"/>
</dbReference>
<gene>
    <name evidence="1" type="ORF">HYG82_03020</name>
</gene>
<dbReference type="RefSeq" id="WP_179259629.1">
    <property type="nucleotide sequence ID" value="NZ_CP058601.1"/>
</dbReference>
<dbReference type="EMBL" id="CP058601">
    <property type="protein sequence ID" value="QLG47887.1"/>
    <property type="molecule type" value="Genomic_DNA"/>
</dbReference>
<proteinExistence type="predicted"/>
<dbReference type="KEGG" id="haly:HYG82_03020"/>
<name>A0A7D5GFW8_9EURY</name>
<accession>A0A7D5GFW8</accession>
<sequence>MAPQEPQYELRDPSDGSLLGTIYANGSDGIAIHHAGSGDEVVLDGSGLTTPSLSTERVDTEVSSIGQSEHTRTSAFNGSNNYRVREQKTEDVSDSATVIMDNADDIAVNFVFGKVQGSSAGFADIVISIRWTSVLEITGLNDTSSAIPSRSYSKGAPSELELAMSDPGDQSDVVVRSFKGVI</sequence>
<reference evidence="1 2" key="1">
    <citation type="submission" date="2020-07" db="EMBL/GenBank/DDBJ databases">
        <authorList>
            <person name="Cui H."/>
        </authorList>
    </citation>
    <scope>NUCLEOTIDE SEQUENCE [LARGE SCALE GENOMIC DNA]</scope>
    <source>
        <strain evidence="1 2">YPL8</strain>
    </source>
</reference>